<sequence>MKFFSVTLFLLHVFKNTTSCAALSKATDPASLTSPSRDLMNVARAARWYELGEGVGSENSDEKTGHCVATSVDGQILAVSSPLYKSGNNIDAGRVRVYGFDPIHDKWIPMGSDIIGPEFSQSGSALAMAADGKTLIVGMPNHDNDSGKEAGTIKVYSFENLGGTGEEEWVQKGPTLIGFDDYAHFGAAVAISNDGRKIAVGSPTEGAVFEQGKIGTEAGTVNVYEYEYTADDWYEYGYPLVGSETYGHFGAAVGLDFDGKNLVVGAPDHGPYNAGLVRFFHFNETTRLYDDAGDMPAMALGDRFGATVDMSLDGRTVIAGAPMHKGSDVKTHSGHARVFERTDYSDVNPTVIEWKRKGRSLIGLDEGDQAGTSVSVSSDGNIVAVGSAYSDKMGKNSGRITLYLWDDIDGWVDMDLNVEGHGPLDYLGTSVSLSQDGTEVAVGAPGGQYAKIFALRSTQPPTMSPIAFKEETDIIAKKSKKRVGGFRVFFNILVIALLTITCIFGVFKAGQFFMRKMKDGKLEAVPPSDLEMRMKEDGEEGEML</sequence>
<dbReference type="EMBL" id="HBIO01019668">
    <property type="protein sequence ID" value="CAE0470283.1"/>
    <property type="molecule type" value="Transcribed_RNA"/>
</dbReference>
<keyword evidence="2" id="KW-0732">Signal</keyword>
<keyword evidence="1" id="KW-0472">Membrane</keyword>
<evidence type="ECO:0000313" key="3">
    <source>
        <dbReference type="EMBL" id="CAE0470283.1"/>
    </source>
</evidence>
<keyword evidence="1" id="KW-1133">Transmembrane helix</keyword>
<reference evidence="3" key="1">
    <citation type="submission" date="2021-01" db="EMBL/GenBank/DDBJ databases">
        <authorList>
            <person name="Corre E."/>
            <person name="Pelletier E."/>
            <person name="Niang G."/>
            <person name="Scheremetjew M."/>
            <person name="Finn R."/>
            <person name="Kale V."/>
            <person name="Holt S."/>
            <person name="Cochrane G."/>
            <person name="Meng A."/>
            <person name="Brown T."/>
            <person name="Cohen L."/>
        </authorList>
    </citation>
    <scope>NUCLEOTIDE SEQUENCE</scope>
    <source>
        <strain evidence="3">MM31A-1</strain>
    </source>
</reference>
<dbReference type="PANTHER" id="PTHR36220">
    <property type="entry name" value="UNNAMED PRODUCT"/>
    <property type="match status" value="1"/>
</dbReference>
<feature type="chain" id="PRO_5031561930" evidence="2">
    <location>
        <begin position="21"/>
        <end position="544"/>
    </location>
</feature>
<evidence type="ECO:0000256" key="1">
    <source>
        <dbReference type="SAM" id="Phobius"/>
    </source>
</evidence>
<protein>
    <submittedName>
        <fullName evidence="3">Uncharacterized protein</fullName>
    </submittedName>
</protein>
<keyword evidence="1" id="KW-0812">Transmembrane</keyword>
<proteinExistence type="predicted"/>
<gene>
    <name evidence="3" type="ORF">CDEB00056_LOCUS15136</name>
</gene>
<dbReference type="InterPro" id="IPR028994">
    <property type="entry name" value="Integrin_alpha_N"/>
</dbReference>
<feature type="transmembrane region" description="Helical" evidence="1">
    <location>
        <begin position="488"/>
        <end position="507"/>
    </location>
</feature>
<accession>A0A7S3VBL3</accession>
<name>A0A7S3VBL3_9STRA</name>
<evidence type="ECO:0000256" key="2">
    <source>
        <dbReference type="SAM" id="SignalP"/>
    </source>
</evidence>
<dbReference type="Gene3D" id="2.130.10.130">
    <property type="entry name" value="Integrin alpha, N-terminal"/>
    <property type="match status" value="2"/>
</dbReference>
<dbReference type="PANTHER" id="PTHR36220:SF1">
    <property type="entry name" value="GAMMA TUBULIN COMPLEX COMPONENT C-TERMINAL DOMAIN-CONTAINING PROTEIN"/>
    <property type="match status" value="1"/>
</dbReference>
<dbReference type="AlphaFoldDB" id="A0A7S3VBL3"/>
<feature type="signal peptide" evidence="2">
    <location>
        <begin position="1"/>
        <end position="20"/>
    </location>
</feature>
<organism evidence="3">
    <name type="scientific">Chaetoceros debilis</name>
    <dbReference type="NCBI Taxonomy" id="122233"/>
    <lineage>
        <taxon>Eukaryota</taxon>
        <taxon>Sar</taxon>
        <taxon>Stramenopiles</taxon>
        <taxon>Ochrophyta</taxon>
        <taxon>Bacillariophyta</taxon>
        <taxon>Coscinodiscophyceae</taxon>
        <taxon>Chaetocerotophycidae</taxon>
        <taxon>Chaetocerotales</taxon>
        <taxon>Chaetocerotaceae</taxon>
        <taxon>Chaetoceros</taxon>
    </lineage>
</organism>
<dbReference type="SUPFAM" id="SSF82171">
    <property type="entry name" value="DPP6 N-terminal domain-like"/>
    <property type="match status" value="1"/>
</dbReference>